<organism evidence="4 5">
    <name type="scientific">Lupinus luteus</name>
    <name type="common">European yellow lupine</name>
    <dbReference type="NCBI Taxonomy" id="3873"/>
    <lineage>
        <taxon>Eukaryota</taxon>
        <taxon>Viridiplantae</taxon>
        <taxon>Streptophyta</taxon>
        <taxon>Embryophyta</taxon>
        <taxon>Tracheophyta</taxon>
        <taxon>Spermatophyta</taxon>
        <taxon>Magnoliopsida</taxon>
        <taxon>eudicotyledons</taxon>
        <taxon>Gunneridae</taxon>
        <taxon>Pentapetalae</taxon>
        <taxon>rosids</taxon>
        <taxon>fabids</taxon>
        <taxon>Fabales</taxon>
        <taxon>Fabaceae</taxon>
        <taxon>Papilionoideae</taxon>
        <taxon>50 kb inversion clade</taxon>
        <taxon>genistoids sensu lato</taxon>
        <taxon>core genistoids</taxon>
        <taxon>Genisteae</taxon>
        <taxon>Lupinus</taxon>
    </lineage>
</organism>
<dbReference type="PANTHER" id="PTHR47926">
    <property type="entry name" value="PENTATRICOPEPTIDE REPEAT-CONTAINING PROTEIN"/>
    <property type="match status" value="1"/>
</dbReference>
<feature type="repeat" description="PPR" evidence="2">
    <location>
        <begin position="186"/>
        <end position="216"/>
    </location>
</feature>
<dbReference type="FunFam" id="1.25.40.10:FF:000878">
    <property type="entry name" value="Pentatricopeptide repeat-containing protein"/>
    <property type="match status" value="1"/>
</dbReference>
<dbReference type="Pfam" id="PF13041">
    <property type="entry name" value="PPR_2"/>
    <property type="match status" value="1"/>
</dbReference>
<dbReference type="NCBIfam" id="TIGR00756">
    <property type="entry name" value="PPR"/>
    <property type="match status" value="3"/>
</dbReference>
<feature type="domain" description="PROP1-like PPR" evidence="3">
    <location>
        <begin position="304"/>
        <end position="387"/>
    </location>
</feature>
<dbReference type="Proteomes" id="UP001497480">
    <property type="component" value="Unassembled WGS sequence"/>
</dbReference>
<evidence type="ECO:0000256" key="1">
    <source>
        <dbReference type="ARBA" id="ARBA00022737"/>
    </source>
</evidence>
<proteinExistence type="predicted"/>
<dbReference type="EMBL" id="CAXHTB010000010">
    <property type="protein sequence ID" value="CAL0313244.1"/>
    <property type="molecule type" value="Genomic_DNA"/>
</dbReference>
<keyword evidence="5" id="KW-1185">Reference proteome</keyword>
<accession>A0AAV1WW38</accession>
<dbReference type="InterPro" id="IPR002885">
    <property type="entry name" value="PPR_rpt"/>
</dbReference>
<dbReference type="Pfam" id="PF20431">
    <property type="entry name" value="E_motif"/>
    <property type="match status" value="1"/>
</dbReference>
<dbReference type="AlphaFoldDB" id="A0AAV1WW38"/>
<dbReference type="PROSITE" id="PS51375">
    <property type="entry name" value="PPR"/>
    <property type="match status" value="4"/>
</dbReference>
<dbReference type="GO" id="GO:0009451">
    <property type="term" value="P:RNA modification"/>
    <property type="evidence" value="ECO:0007669"/>
    <property type="project" value="InterPro"/>
</dbReference>
<protein>
    <recommendedName>
        <fullName evidence="3">PROP1-like PPR domain-containing protein</fullName>
    </recommendedName>
</protein>
<evidence type="ECO:0000313" key="5">
    <source>
        <dbReference type="Proteomes" id="UP001497480"/>
    </source>
</evidence>
<feature type="repeat" description="PPR" evidence="2">
    <location>
        <begin position="85"/>
        <end position="119"/>
    </location>
</feature>
<evidence type="ECO:0000256" key="2">
    <source>
        <dbReference type="PROSITE-ProRule" id="PRU00708"/>
    </source>
</evidence>
<comment type="caution">
    <text evidence="4">The sequence shown here is derived from an EMBL/GenBank/DDBJ whole genome shotgun (WGS) entry which is preliminary data.</text>
</comment>
<dbReference type="InterPro" id="IPR033443">
    <property type="entry name" value="PROP1-like_PPR_dom"/>
</dbReference>
<dbReference type="Pfam" id="PF17177">
    <property type="entry name" value="PPR_long"/>
    <property type="match status" value="1"/>
</dbReference>
<reference evidence="4 5" key="1">
    <citation type="submission" date="2024-03" db="EMBL/GenBank/DDBJ databases">
        <authorList>
            <person name="Martinez-Hernandez J."/>
        </authorList>
    </citation>
    <scope>NUCLEOTIDE SEQUENCE [LARGE SCALE GENOMIC DNA]</scope>
</reference>
<name>A0AAV1WW38_LUPLU</name>
<dbReference type="InterPro" id="IPR046960">
    <property type="entry name" value="PPR_At4g14850-like_plant"/>
</dbReference>
<dbReference type="Pfam" id="PF01535">
    <property type="entry name" value="PPR"/>
    <property type="match status" value="1"/>
</dbReference>
<dbReference type="SUPFAM" id="SSF48452">
    <property type="entry name" value="TPR-like"/>
    <property type="match status" value="1"/>
</dbReference>
<dbReference type="InterPro" id="IPR011990">
    <property type="entry name" value="TPR-like_helical_dom_sf"/>
</dbReference>
<dbReference type="PANTHER" id="PTHR47926:SF347">
    <property type="entry name" value="PENTATRICOPEPTIDE REPEAT-CONTAINING PROTEIN"/>
    <property type="match status" value="1"/>
</dbReference>
<sequence length="536" mass="59794">MPGVSRRIQQVLVPKLHKDSFYYYADLLHLCKSTDCMKKAHAQIVIGGQQQNPFVIAKLVDKYVMLSSSNIECARKVFDNLSERDVFCWNVVIKGYANVGPFSEALKVYDEMWLSRTTPNRYTYPFVLKACGAEKAYRKGRVIHGHAVKCGVDLDLFVGNSLVAFYAKCQDLEMSRKVFDGIPKRDIVSWNSMISGYTTNGYADDAILLFYDMLRDEDVGAPDDATLVSVLPAFAEVADIQAGYWIHSYIVKTGMKLDAAVGSGLISLYSNCGYISIARAIFDQISDRNVIVWNAIIRCYGMHGHAQEALNMFQQLVESGVRPDGIIFLCLLSACSHAGMLAQGWNLFHTMETYGLEKSEAHYACIVDLLGRAGDLEKAMEFIQSMPIEAGKNVYGALLGACRIHKNIELAEWAAEKLFLLDPNNAGRYVILAQMYEEEGRWQDAATVRKVIREKEIKKAAGYSSVELESGHQKFGVMEDRAGILLQPEETDIPSSRCVATPYNNLVLAPFNLIFLQPDLAELELIGKAALPMSFL</sequence>
<gene>
    <name evidence="4" type="ORF">LLUT_LOCUS14304</name>
</gene>
<dbReference type="FunFam" id="1.25.40.10:FF:003706">
    <property type="entry name" value="Uncharacterized protein"/>
    <property type="match status" value="1"/>
</dbReference>
<keyword evidence="1" id="KW-0677">Repeat</keyword>
<dbReference type="InterPro" id="IPR046848">
    <property type="entry name" value="E_motif"/>
</dbReference>
<dbReference type="Gene3D" id="1.25.40.10">
    <property type="entry name" value="Tetratricopeptide repeat domain"/>
    <property type="match status" value="3"/>
</dbReference>
<dbReference type="GO" id="GO:0003723">
    <property type="term" value="F:RNA binding"/>
    <property type="evidence" value="ECO:0007669"/>
    <property type="project" value="InterPro"/>
</dbReference>
<feature type="repeat" description="PPR" evidence="2">
    <location>
        <begin position="324"/>
        <end position="358"/>
    </location>
</feature>
<evidence type="ECO:0000313" key="4">
    <source>
        <dbReference type="EMBL" id="CAL0313244.1"/>
    </source>
</evidence>
<feature type="repeat" description="PPR" evidence="2">
    <location>
        <begin position="289"/>
        <end position="323"/>
    </location>
</feature>
<evidence type="ECO:0000259" key="3">
    <source>
        <dbReference type="Pfam" id="PF17177"/>
    </source>
</evidence>